<dbReference type="Proteomes" id="UP000524237">
    <property type="component" value="Unassembled WGS sequence"/>
</dbReference>
<dbReference type="EMBL" id="JACGWU010000012">
    <property type="protein sequence ID" value="MBA8830076.1"/>
    <property type="molecule type" value="Genomic_DNA"/>
</dbReference>
<sequence>MKKRDLENRMAELAKAGNASFEFLGGAKHDKFAINGVVVMVPRHGEIGENLCKVILKQCLAAINK</sequence>
<name>A0A7W3PPS2_9MICO</name>
<protein>
    <recommendedName>
        <fullName evidence="4">Type II toxin-antitoxin system HicA family toxin</fullName>
    </recommendedName>
</protein>
<dbReference type="EMBL" id="JACGWU010000006">
    <property type="protein sequence ID" value="MBA8829606.1"/>
    <property type="molecule type" value="Genomic_DNA"/>
</dbReference>
<dbReference type="AlphaFoldDB" id="A0A7W3PPS2"/>
<comment type="caution">
    <text evidence="1">The sequence shown here is derived from an EMBL/GenBank/DDBJ whole genome shotgun (WGS) entry which is preliminary data.</text>
</comment>
<gene>
    <name evidence="1" type="ORF">FB555_001722</name>
    <name evidence="2" type="ORF">FB555_002203</name>
</gene>
<proteinExistence type="predicted"/>
<keyword evidence="3" id="KW-1185">Reference proteome</keyword>
<organism evidence="1 3">
    <name type="scientific">Alpinimonas psychrophila</name>
    <dbReference type="NCBI Taxonomy" id="748908"/>
    <lineage>
        <taxon>Bacteria</taxon>
        <taxon>Bacillati</taxon>
        <taxon>Actinomycetota</taxon>
        <taxon>Actinomycetes</taxon>
        <taxon>Micrococcales</taxon>
        <taxon>Microbacteriaceae</taxon>
        <taxon>Alpinimonas</taxon>
    </lineage>
</organism>
<evidence type="ECO:0000313" key="1">
    <source>
        <dbReference type="EMBL" id="MBA8829606.1"/>
    </source>
</evidence>
<dbReference type="RefSeq" id="WP_182485037.1">
    <property type="nucleotide sequence ID" value="NZ_JACGWU010000006.1"/>
</dbReference>
<evidence type="ECO:0008006" key="4">
    <source>
        <dbReference type="Google" id="ProtNLM"/>
    </source>
</evidence>
<reference evidence="1 3" key="1">
    <citation type="submission" date="2020-07" db="EMBL/GenBank/DDBJ databases">
        <title>Sequencing the genomes of 1000 actinobacteria strains.</title>
        <authorList>
            <person name="Klenk H.-P."/>
        </authorList>
    </citation>
    <scope>NUCLEOTIDE SEQUENCE [LARGE SCALE GENOMIC DNA]</scope>
    <source>
        <strain evidence="1 3">DSM 23737</strain>
    </source>
</reference>
<evidence type="ECO:0000313" key="2">
    <source>
        <dbReference type="EMBL" id="MBA8830076.1"/>
    </source>
</evidence>
<evidence type="ECO:0000313" key="3">
    <source>
        <dbReference type="Proteomes" id="UP000524237"/>
    </source>
</evidence>
<accession>A0A7W3PPS2</accession>